<reference evidence="3 4" key="1">
    <citation type="submission" date="2019-07" db="EMBL/GenBank/DDBJ databases">
        <title>Genomic Encyclopedia of Archaeal and Bacterial Type Strains, Phase II (KMG-II): from individual species to whole genera.</title>
        <authorList>
            <person name="Goeker M."/>
        </authorList>
    </citation>
    <scope>NUCLEOTIDE SEQUENCE [LARGE SCALE GENOMIC DNA]</scope>
    <source>
        <strain evidence="3 4">DSM 17527</strain>
    </source>
</reference>
<sequence>MAAIKPYIKIRFLFLLTLLLTAMSSAQEVFDKENLMGKSDISFYGDGTYQLRKEAYEAFLKMKKSAATAGIEIKVVSSYRSFEHQNSIWTRKYNRFTAAGMSPTNAINKIIEYSTIPGTSRHHWGTDLDIVDGKPKQPKDVLLSKHFEGNGPYCKFKEWMDQNAASFGFYLVYTNNPERKGFKYEPWHYSYAPLSKPMLTAYQKINLKEALAQLDLIGAKHIDANFIEKYVNFNILDINPELKN</sequence>
<evidence type="ECO:0000313" key="4">
    <source>
        <dbReference type="Proteomes" id="UP000324376"/>
    </source>
</evidence>
<feature type="signal peptide" evidence="1">
    <location>
        <begin position="1"/>
        <end position="26"/>
    </location>
</feature>
<dbReference type="PANTHER" id="PTHR34385:SF1">
    <property type="entry name" value="PEPTIDOGLYCAN L-ALANYL-D-GLUTAMATE ENDOPEPTIDASE CWLK"/>
    <property type="match status" value="1"/>
</dbReference>
<dbReference type="AlphaFoldDB" id="A0A5S5BRS7"/>
<evidence type="ECO:0000256" key="1">
    <source>
        <dbReference type="SAM" id="SignalP"/>
    </source>
</evidence>
<keyword evidence="3" id="KW-0378">Hydrolase</keyword>
<keyword evidence="1" id="KW-0732">Signal</keyword>
<evidence type="ECO:0000259" key="2">
    <source>
        <dbReference type="Pfam" id="PF02557"/>
    </source>
</evidence>
<keyword evidence="3" id="KW-0121">Carboxypeptidase</keyword>
<protein>
    <submittedName>
        <fullName evidence="3">D-alanyl-D-alanine carboxypeptidase-like protein</fullName>
    </submittedName>
</protein>
<dbReference type="EMBL" id="VNHU01000017">
    <property type="protein sequence ID" value="TYP69891.1"/>
    <property type="molecule type" value="Genomic_DNA"/>
</dbReference>
<comment type="caution">
    <text evidence="3">The sequence shown here is derived from an EMBL/GenBank/DDBJ whole genome shotgun (WGS) entry which is preliminary data.</text>
</comment>
<dbReference type="InterPro" id="IPR052179">
    <property type="entry name" value="DD-CPase-like"/>
</dbReference>
<keyword evidence="3" id="KW-0645">Protease</keyword>
<evidence type="ECO:0000313" key="3">
    <source>
        <dbReference type="EMBL" id="TYP69891.1"/>
    </source>
</evidence>
<feature type="chain" id="PRO_5024376462" evidence="1">
    <location>
        <begin position="27"/>
        <end position="244"/>
    </location>
</feature>
<name>A0A5S5BRS7_9FLAO</name>
<dbReference type="Proteomes" id="UP000324376">
    <property type="component" value="Unassembled WGS sequence"/>
</dbReference>
<dbReference type="InterPro" id="IPR009045">
    <property type="entry name" value="Zn_M74/Hedgehog-like"/>
</dbReference>
<dbReference type="SUPFAM" id="SSF55166">
    <property type="entry name" value="Hedgehog/DD-peptidase"/>
    <property type="match status" value="1"/>
</dbReference>
<dbReference type="GO" id="GO:0004180">
    <property type="term" value="F:carboxypeptidase activity"/>
    <property type="evidence" value="ECO:0007669"/>
    <property type="project" value="UniProtKB-KW"/>
</dbReference>
<dbReference type="Gene3D" id="3.30.1380.10">
    <property type="match status" value="1"/>
</dbReference>
<dbReference type="CDD" id="cd14847">
    <property type="entry name" value="DD-carboxypeptidase_like"/>
    <property type="match status" value="1"/>
</dbReference>
<organism evidence="3 4">
    <name type="scientific">Aquimarina intermedia</name>
    <dbReference type="NCBI Taxonomy" id="350814"/>
    <lineage>
        <taxon>Bacteria</taxon>
        <taxon>Pseudomonadati</taxon>
        <taxon>Bacteroidota</taxon>
        <taxon>Flavobacteriia</taxon>
        <taxon>Flavobacteriales</taxon>
        <taxon>Flavobacteriaceae</taxon>
        <taxon>Aquimarina</taxon>
    </lineage>
</organism>
<dbReference type="OrthoDB" id="9792074at2"/>
<proteinExistence type="predicted"/>
<keyword evidence="4" id="KW-1185">Reference proteome</keyword>
<dbReference type="InterPro" id="IPR003709">
    <property type="entry name" value="VanY-like_core_dom"/>
</dbReference>
<accession>A0A5S5BRS7</accession>
<dbReference type="PANTHER" id="PTHR34385">
    <property type="entry name" value="D-ALANYL-D-ALANINE CARBOXYPEPTIDASE"/>
    <property type="match status" value="1"/>
</dbReference>
<dbReference type="Pfam" id="PF02557">
    <property type="entry name" value="VanY"/>
    <property type="match status" value="1"/>
</dbReference>
<dbReference type="GO" id="GO:0006508">
    <property type="term" value="P:proteolysis"/>
    <property type="evidence" value="ECO:0007669"/>
    <property type="project" value="InterPro"/>
</dbReference>
<gene>
    <name evidence="3" type="ORF">BD809_11710</name>
</gene>
<feature type="domain" description="D-alanyl-D-alanine carboxypeptidase-like core" evidence="2">
    <location>
        <begin position="50"/>
        <end position="193"/>
    </location>
</feature>
<dbReference type="RefSeq" id="WP_148783882.1">
    <property type="nucleotide sequence ID" value="NZ_VNHU01000017.1"/>
</dbReference>